<accession>A0A8J7U623</accession>
<dbReference type="EMBL" id="JAFREP010000014">
    <property type="protein sequence ID" value="MBO1319896.1"/>
    <property type="molecule type" value="Genomic_DNA"/>
</dbReference>
<dbReference type="RefSeq" id="WP_207859847.1">
    <property type="nucleotide sequence ID" value="NZ_JAFREP010000014.1"/>
</dbReference>
<organism evidence="1 2">
    <name type="scientific">Acanthopleuribacter pedis</name>
    <dbReference type="NCBI Taxonomy" id="442870"/>
    <lineage>
        <taxon>Bacteria</taxon>
        <taxon>Pseudomonadati</taxon>
        <taxon>Acidobacteriota</taxon>
        <taxon>Holophagae</taxon>
        <taxon>Acanthopleuribacterales</taxon>
        <taxon>Acanthopleuribacteraceae</taxon>
        <taxon>Acanthopleuribacter</taxon>
    </lineage>
</organism>
<dbReference type="Proteomes" id="UP000664417">
    <property type="component" value="Unassembled WGS sequence"/>
</dbReference>
<gene>
    <name evidence="1" type="ORF">J3U88_15575</name>
</gene>
<comment type="caution">
    <text evidence="1">The sequence shown here is derived from an EMBL/GenBank/DDBJ whole genome shotgun (WGS) entry which is preliminary data.</text>
</comment>
<evidence type="ECO:0000313" key="1">
    <source>
        <dbReference type="EMBL" id="MBO1319896.1"/>
    </source>
</evidence>
<sequence>MPTIAIQNIDTLSRATAGKTQGSKLAHQTIQFQIDGTTIEHINGDDWLNKKDSAQGIRNTISSGPVRNDLEAAVREALNMWDFDTPLVWEILSRLYLPHAHSCDWITDSSTTPWFQFQFSSLAPSGFDNDTSHRQLFMLLNVLHAASEWRNRTMRTLNIERAKYYVQQGAAVAEKEAVFQWPVFLSKLRRIVKREILAENRPGTYENSSVTLNDWVYEAAAKAPDLNALTALGIFTLFGADHQFRFACLDRDARPAAGRLEWGKDEALKPALNHFRFLAYLEWRIGYELLTGNA</sequence>
<reference evidence="1" key="1">
    <citation type="submission" date="2021-03" db="EMBL/GenBank/DDBJ databases">
        <authorList>
            <person name="Wang G."/>
        </authorList>
    </citation>
    <scope>NUCLEOTIDE SEQUENCE</scope>
    <source>
        <strain evidence="1">KCTC 12899</strain>
    </source>
</reference>
<protein>
    <submittedName>
        <fullName evidence="1">Uncharacterized protein</fullName>
    </submittedName>
</protein>
<name>A0A8J7U623_9BACT</name>
<evidence type="ECO:0000313" key="2">
    <source>
        <dbReference type="Proteomes" id="UP000664417"/>
    </source>
</evidence>
<proteinExistence type="predicted"/>
<dbReference type="AlphaFoldDB" id="A0A8J7U623"/>
<keyword evidence="2" id="KW-1185">Reference proteome</keyword>